<accession>A0A7X9YI24</accession>
<dbReference type="Proteomes" id="UP000546970">
    <property type="component" value="Unassembled WGS sequence"/>
</dbReference>
<feature type="region of interest" description="Disordered" evidence="1">
    <location>
        <begin position="65"/>
        <end position="102"/>
    </location>
</feature>
<keyword evidence="2" id="KW-0472">Membrane</keyword>
<evidence type="ECO:0000313" key="3">
    <source>
        <dbReference type="EMBL" id="NMF54770.1"/>
    </source>
</evidence>
<feature type="transmembrane region" description="Helical" evidence="2">
    <location>
        <begin position="139"/>
        <end position="158"/>
    </location>
</feature>
<reference evidence="3 4" key="1">
    <citation type="submission" date="2020-04" db="EMBL/GenBank/DDBJ databases">
        <title>Collinsella sp. KGMB02528 nov., an anaerobic actinobacterium isolated from human feces.</title>
        <authorList>
            <person name="Han K.-I."/>
            <person name="Eom M.K."/>
            <person name="Kim J.-S."/>
            <person name="Lee K.C."/>
            <person name="Suh M.K."/>
            <person name="Park S.-H."/>
            <person name="Lee J.H."/>
            <person name="Kang S.W."/>
            <person name="Park J.-E."/>
            <person name="Oh B.S."/>
            <person name="Yu S.Y."/>
            <person name="Choi S.-H."/>
            <person name="Lee D.H."/>
            <person name="Yoon H."/>
            <person name="Kim B.-Y."/>
            <person name="Lee J.H."/>
            <person name="Lee J.-S."/>
        </authorList>
    </citation>
    <scope>NUCLEOTIDE SEQUENCE [LARGE SCALE GENOMIC DNA]</scope>
    <source>
        <strain evidence="3 4">KGMB02528</strain>
    </source>
</reference>
<keyword evidence="2" id="KW-1133">Transmembrane helix</keyword>
<keyword evidence="2" id="KW-0812">Transmembrane</keyword>
<comment type="caution">
    <text evidence="3">The sequence shown here is derived from an EMBL/GenBank/DDBJ whole genome shotgun (WGS) entry which is preliminary data.</text>
</comment>
<dbReference type="RefSeq" id="WP_169276569.1">
    <property type="nucleotide sequence ID" value="NZ_JABBCP010000001.1"/>
</dbReference>
<name>A0A7X9YI24_9ACTN</name>
<evidence type="ECO:0000313" key="4">
    <source>
        <dbReference type="Proteomes" id="UP000546970"/>
    </source>
</evidence>
<evidence type="ECO:0000256" key="1">
    <source>
        <dbReference type="SAM" id="MobiDB-lite"/>
    </source>
</evidence>
<feature type="compositionally biased region" description="Polar residues" evidence="1">
    <location>
        <begin position="75"/>
        <end position="84"/>
    </location>
</feature>
<keyword evidence="4" id="KW-1185">Reference proteome</keyword>
<feature type="region of interest" description="Disordered" evidence="1">
    <location>
        <begin position="1"/>
        <end position="51"/>
    </location>
</feature>
<dbReference type="AlphaFoldDB" id="A0A7X9YI24"/>
<gene>
    <name evidence="3" type="ORF">HF320_00230</name>
</gene>
<dbReference type="EMBL" id="JABBCP010000001">
    <property type="protein sequence ID" value="NMF54770.1"/>
    <property type="molecule type" value="Genomic_DNA"/>
</dbReference>
<protein>
    <submittedName>
        <fullName evidence="3">Uncharacterized protein</fullName>
    </submittedName>
</protein>
<proteinExistence type="predicted"/>
<organism evidence="3 4">
    <name type="scientific">Collinsella acetigenes</name>
    <dbReference type="NCBI Taxonomy" id="2713419"/>
    <lineage>
        <taxon>Bacteria</taxon>
        <taxon>Bacillati</taxon>
        <taxon>Actinomycetota</taxon>
        <taxon>Coriobacteriia</taxon>
        <taxon>Coriobacteriales</taxon>
        <taxon>Coriobacteriaceae</taxon>
        <taxon>Collinsella</taxon>
    </lineage>
</organism>
<evidence type="ECO:0000256" key="2">
    <source>
        <dbReference type="SAM" id="Phobius"/>
    </source>
</evidence>
<sequence length="159" mass="17892">MGDIDDGLNSYPQSDDTLAPDEQPLPNLPAAKAPYRRQTPHITQSPIDDVEPSYVTRERYVTLEQARGGRKHMGTATSDPQYLSPTGYEKSGHLSPNVSRERDGGRAAVHYERYLQTPKPGKSIFISRQERARKRNRRLLLAAIIVVVVAILLKVFVFH</sequence>